<evidence type="ECO:0000313" key="6">
    <source>
        <dbReference type="Proteomes" id="UP001431449"/>
    </source>
</evidence>
<keyword evidence="2" id="KW-0805">Transcription regulation</keyword>
<keyword evidence="6" id="KW-1185">Reference proteome</keyword>
<evidence type="ECO:0000256" key="1">
    <source>
        <dbReference type="ARBA" id="ARBA00011046"/>
    </source>
</evidence>
<protein>
    <submittedName>
        <fullName evidence="5">BlaI/MecI/CopY family transcriptional regulator</fullName>
    </submittedName>
</protein>
<proteinExistence type="inferred from homology"/>
<dbReference type="SUPFAM" id="SSF46785">
    <property type="entry name" value="Winged helix' DNA-binding domain"/>
    <property type="match status" value="1"/>
</dbReference>
<dbReference type="EMBL" id="JALNMH010000001">
    <property type="protein sequence ID" value="MCK7592396.1"/>
    <property type="molecule type" value="Genomic_DNA"/>
</dbReference>
<evidence type="ECO:0000313" key="5">
    <source>
        <dbReference type="EMBL" id="MCK7592396.1"/>
    </source>
</evidence>
<dbReference type="RefSeq" id="WP_248204534.1">
    <property type="nucleotide sequence ID" value="NZ_JALNMH010000001.1"/>
</dbReference>
<comment type="caution">
    <text evidence="5">The sequence shown here is derived from an EMBL/GenBank/DDBJ whole genome shotgun (WGS) entry which is preliminary data.</text>
</comment>
<evidence type="ECO:0000256" key="4">
    <source>
        <dbReference type="ARBA" id="ARBA00023163"/>
    </source>
</evidence>
<name>A0ABT0GCZ1_9GAMM</name>
<dbReference type="PIRSF" id="PIRSF019455">
    <property type="entry name" value="CopR_AtkY"/>
    <property type="match status" value="1"/>
</dbReference>
<accession>A0ABT0GCZ1</accession>
<keyword evidence="3" id="KW-0238">DNA-binding</keyword>
<reference evidence="5" key="1">
    <citation type="submission" date="2022-04" db="EMBL/GenBank/DDBJ databases">
        <title>Lysobacter sp. CAU 1642 isolated from sea sand.</title>
        <authorList>
            <person name="Kim W."/>
        </authorList>
    </citation>
    <scope>NUCLEOTIDE SEQUENCE</scope>
    <source>
        <strain evidence="5">CAU 1642</strain>
    </source>
</reference>
<evidence type="ECO:0000256" key="3">
    <source>
        <dbReference type="ARBA" id="ARBA00023125"/>
    </source>
</evidence>
<keyword evidence="4" id="KW-0804">Transcription</keyword>
<dbReference type="Pfam" id="PF03965">
    <property type="entry name" value="Penicillinase_R"/>
    <property type="match status" value="1"/>
</dbReference>
<gene>
    <name evidence="5" type="ORF">M0G41_01785</name>
</gene>
<dbReference type="InterPro" id="IPR005650">
    <property type="entry name" value="BlaI_family"/>
</dbReference>
<comment type="similarity">
    <text evidence="1">Belongs to the BlaI transcriptional regulatory family.</text>
</comment>
<dbReference type="Proteomes" id="UP001431449">
    <property type="component" value="Unassembled WGS sequence"/>
</dbReference>
<dbReference type="InterPro" id="IPR036388">
    <property type="entry name" value="WH-like_DNA-bd_sf"/>
</dbReference>
<dbReference type="InterPro" id="IPR036390">
    <property type="entry name" value="WH_DNA-bd_sf"/>
</dbReference>
<evidence type="ECO:0000256" key="2">
    <source>
        <dbReference type="ARBA" id="ARBA00023015"/>
    </source>
</evidence>
<dbReference type="Gene3D" id="1.10.10.10">
    <property type="entry name" value="Winged helix-like DNA-binding domain superfamily/Winged helix DNA-binding domain"/>
    <property type="match status" value="1"/>
</dbReference>
<organism evidence="5 6">
    <name type="scientific">Pseudomarimonas salicorniae</name>
    <dbReference type="NCBI Taxonomy" id="2933270"/>
    <lineage>
        <taxon>Bacteria</taxon>
        <taxon>Pseudomonadati</taxon>
        <taxon>Pseudomonadota</taxon>
        <taxon>Gammaproteobacteria</taxon>
        <taxon>Lysobacterales</taxon>
        <taxon>Lysobacteraceae</taxon>
        <taxon>Pseudomarimonas</taxon>
    </lineage>
</organism>
<sequence length="130" mass="14365">MDENRDIALSDLQLDLMRVLWARGEASTAEVAEALAGSRDLAYTTVATLLSRLEKRGLLSARRDGRQVCYRPRIAEHEVRRSMVSGLLGSLFGGDARALLAHLLREEEIQPGDLTRARALLDADKGGRHD</sequence>